<dbReference type="Proteomes" id="UP000078540">
    <property type="component" value="Unassembled WGS sequence"/>
</dbReference>
<feature type="transmembrane region" description="Helical" evidence="1">
    <location>
        <begin position="52"/>
        <end position="76"/>
    </location>
</feature>
<evidence type="ECO:0000313" key="2">
    <source>
        <dbReference type="EMBL" id="KYM87307.1"/>
    </source>
</evidence>
<proteinExistence type="predicted"/>
<keyword evidence="1" id="KW-0812">Transmembrane</keyword>
<accession>A0A195BPC6</accession>
<feature type="transmembrane region" description="Helical" evidence="1">
    <location>
        <begin position="405"/>
        <end position="424"/>
    </location>
</feature>
<evidence type="ECO:0000313" key="3">
    <source>
        <dbReference type="Proteomes" id="UP000078540"/>
    </source>
</evidence>
<sequence>FSEDKLPFLNEDKNKVIELPYVYIEDPIRSIRHHSLMLKGTANQLRRWPNDLFSSFMAACLVLLSFIFLAFVTAIFCSPITNNDNCCGELKISEDECSINVYFVKEATQVWSGKEFCYIEAAAREQPNLNIYLINLMRTSSTPNTSDIYLKMALTTQNANIHIIELLIDKFFSKTELSHIAKDLNNELLLMAARAYLLWNFPGVAMHPSAYCNLSVVNKSRWNKMGKRDCMPDKLVTIDPTIDLQATDVHCQAFLGFLIQEISKNTTQIYSLKDALDKFCPRIDNCAEVRVLDLKSHYFYCNNTSFILQKIRRIACFLCNNYVMGSSLYVIILGLIGTVITAFDIIRTINYKIPRISSRHRNQEVPFTVERDLKLMTSILGIEHYTLIMLGAITEYPMLHTPWLLMQLCVIIVEIIVFFVRFFLDGLHIKRNEILQAIFTLYNWLQVFCLFHQQTRQVI</sequence>
<dbReference type="EMBL" id="KQ976433">
    <property type="protein sequence ID" value="KYM87307.1"/>
    <property type="molecule type" value="Genomic_DNA"/>
</dbReference>
<gene>
    <name evidence="2" type="ORF">ALC53_03493</name>
</gene>
<feature type="transmembrane region" description="Helical" evidence="1">
    <location>
        <begin position="322"/>
        <end position="346"/>
    </location>
</feature>
<dbReference type="STRING" id="520822.A0A195BPC6"/>
<evidence type="ECO:0000256" key="1">
    <source>
        <dbReference type="SAM" id="Phobius"/>
    </source>
</evidence>
<organism evidence="2 3">
    <name type="scientific">Atta colombica</name>
    <dbReference type="NCBI Taxonomy" id="520822"/>
    <lineage>
        <taxon>Eukaryota</taxon>
        <taxon>Metazoa</taxon>
        <taxon>Ecdysozoa</taxon>
        <taxon>Arthropoda</taxon>
        <taxon>Hexapoda</taxon>
        <taxon>Insecta</taxon>
        <taxon>Pterygota</taxon>
        <taxon>Neoptera</taxon>
        <taxon>Endopterygota</taxon>
        <taxon>Hymenoptera</taxon>
        <taxon>Apocrita</taxon>
        <taxon>Aculeata</taxon>
        <taxon>Formicoidea</taxon>
        <taxon>Formicidae</taxon>
        <taxon>Myrmicinae</taxon>
        <taxon>Atta</taxon>
    </lineage>
</organism>
<protein>
    <submittedName>
        <fullName evidence="2">Uncharacterized protein</fullName>
    </submittedName>
</protein>
<keyword evidence="1" id="KW-1133">Transmembrane helix</keyword>
<keyword evidence="3" id="KW-1185">Reference proteome</keyword>
<dbReference type="AlphaFoldDB" id="A0A195BPC6"/>
<reference evidence="2 3" key="1">
    <citation type="submission" date="2015-09" db="EMBL/GenBank/DDBJ databases">
        <title>Atta colombica WGS genome.</title>
        <authorList>
            <person name="Nygaard S."/>
            <person name="Hu H."/>
            <person name="Boomsma J."/>
            <person name="Zhang G."/>
        </authorList>
    </citation>
    <scope>NUCLEOTIDE SEQUENCE [LARGE SCALE GENOMIC DNA]</scope>
    <source>
        <strain evidence="2">Treedump-2</strain>
        <tissue evidence="2">Whole body</tissue>
    </source>
</reference>
<name>A0A195BPC6_9HYME</name>
<feature type="non-terminal residue" evidence="2">
    <location>
        <position position="1"/>
    </location>
</feature>
<keyword evidence="1" id="KW-0472">Membrane</keyword>